<dbReference type="FunFam" id="3.10.50.10:FF:000004">
    <property type="entry name" value="Chitinase 5"/>
    <property type="match status" value="1"/>
</dbReference>
<dbReference type="GO" id="GO:0008843">
    <property type="term" value="F:endochitinase activity"/>
    <property type="evidence" value="ECO:0007669"/>
    <property type="project" value="UniProtKB-EC"/>
</dbReference>
<keyword evidence="9" id="KW-0119">Carbohydrate metabolism</keyword>
<keyword evidence="7" id="KW-0146">Chitin degradation</keyword>
<evidence type="ECO:0000256" key="1">
    <source>
        <dbReference type="ARBA" id="ARBA00000822"/>
    </source>
</evidence>
<dbReference type="InterPro" id="IPR036508">
    <property type="entry name" value="Chitin-bd_dom_sf"/>
</dbReference>
<dbReference type="PROSITE" id="PS01095">
    <property type="entry name" value="GH18_1"/>
    <property type="match status" value="1"/>
</dbReference>
<proteinExistence type="inferred from homology"/>
<dbReference type="CDD" id="cd02872">
    <property type="entry name" value="GH18_chitolectin_chitotriosidase"/>
    <property type="match status" value="1"/>
</dbReference>
<keyword evidence="5 13" id="KW-0732">Signal</keyword>
<dbReference type="PhylomeDB" id="Q0IG66"/>
<evidence type="ECO:0000256" key="2">
    <source>
        <dbReference type="ARBA" id="ARBA00009121"/>
    </source>
</evidence>
<dbReference type="InterPro" id="IPR001223">
    <property type="entry name" value="Glyco_hydro18_cat"/>
</dbReference>
<dbReference type="EC" id="3.2.1.14" evidence="3"/>
<feature type="chain" id="PRO_5030174996" description="chitinase" evidence="13">
    <location>
        <begin position="23"/>
        <end position="469"/>
    </location>
</feature>
<dbReference type="EMBL" id="CH477261">
    <property type="protein sequence ID" value="EAT45691.1"/>
    <property type="molecule type" value="Genomic_DNA"/>
</dbReference>
<evidence type="ECO:0000256" key="3">
    <source>
        <dbReference type="ARBA" id="ARBA00012729"/>
    </source>
</evidence>
<dbReference type="SUPFAM" id="SSF51445">
    <property type="entry name" value="(Trans)glycosidases"/>
    <property type="match status" value="1"/>
</dbReference>
<dbReference type="PANTHER" id="PTHR11177">
    <property type="entry name" value="CHITINASE"/>
    <property type="match status" value="1"/>
</dbReference>
<dbReference type="PaxDb" id="7159-AAEL003066-PA"/>
<dbReference type="OMA" id="WGRGHIK"/>
<comment type="catalytic activity">
    <reaction evidence="1">
        <text>Random endo-hydrolysis of N-acetyl-beta-D-glucosaminide (1-&gt;4)-beta-linkages in chitin and chitodextrins.</text>
        <dbReference type="EC" id="3.2.1.14"/>
    </reaction>
</comment>
<evidence type="ECO:0000256" key="7">
    <source>
        <dbReference type="ARBA" id="ARBA00023024"/>
    </source>
</evidence>
<reference evidence="16" key="3">
    <citation type="submission" date="2012-09" db="EMBL/GenBank/DDBJ databases">
        <authorList>
            <consortium name="VectorBase"/>
        </authorList>
    </citation>
    <scope>NUCLEOTIDE SEQUENCE</scope>
    <source>
        <strain evidence="16">Liverpool</strain>
    </source>
</reference>
<dbReference type="Pfam" id="PF00704">
    <property type="entry name" value="Glyco_hydro_18"/>
    <property type="match status" value="1"/>
</dbReference>
<keyword evidence="4" id="KW-0147">Chitin-binding</keyword>
<reference evidence="16" key="1">
    <citation type="submission" date="2005-10" db="EMBL/GenBank/DDBJ databases">
        <authorList>
            <person name="Loftus B.J."/>
            <person name="Nene V.M."/>
            <person name="Hannick L.I."/>
            <person name="Bidwell S."/>
            <person name="Haas B."/>
            <person name="Amedeo P."/>
            <person name="Orvis J."/>
            <person name="Wortman J.R."/>
            <person name="White O.R."/>
            <person name="Salzberg S."/>
            <person name="Shumway M."/>
            <person name="Koo H."/>
            <person name="Zhao Y."/>
            <person name="Holmes M."/>
            <person name="Miller J."/>
            <person name="Schatz M."/>
            <person name="Pop M."/>
            <person name="Pai G."/>
            <person name="Utterback T."/>
            <person name="Rogers Y.-H."/>
            <person name="Kravitz S."/>
            <person name="Fraser C.M."/>
        </authorList>
    </citation>
    <scope>NUCLEOTIDE SEQUENCE</scope>
    <source>
        <strain evidence="16">Liverpool</strain>
    </source>
</reference>
<dbReference type="SMART" id="SM00494">
    <property type="entry name" value="ChtBD2"/>
    <property type="match status" value="1"/>
</dbReference>
<evidence type="ECO:0000259" key="14">
    <source>
        <dbReference type="PROSITE" id="PS50940"/>
    </source>
</evidence>
<evidence type="ECO:0000256" key="13">
    <source>
        <dbReference type="SAM" id="SignalP"/>
    </source>
</evidence>
<accession>Q0IG66</accession>
<keyword evidence="8" id="KW-1015">Disulfide bond</keyword>
<keyword evidence="10 12" id="KW-0326">Glycosidase</keyword>
<dbReference type="STRING" id="7159.Q0IG66"/>
<feature type="signal peptide" evidence="13">
    <location>
        <begin position="1"/>
        <end position="22"/>
    </location>
</feature>
<dbReference type="InterPro" id="IPR002557">
    <property type="entry name" value="Chitin-bd_dom"/>
</dbReference>
<dbReference type="GO" id="GO:0000272">
    <property type="term" value="P:polysaccharide catabolic process"/>
    <property type="evidence" value="ECO:0007669"/>
    <property type="project" value="UniProtKB-KW"/>
</dbReference>
<evidence type="ECO:0000256" key="6">
    <source>
        <dbReference type="ARBA" id="ARBA00022801"/>
    </source>
</evidence>
<evidence type="ECO:0000313" key="17">
    <source>
        <dbReference type="Proteomes" id="UP000682892"/>
    </source>
</evidence>
<dbReference type="GO" id="GO:0005576">
    <property type="term" value="C:extracellular region"/>
    <property type="evidence" value="ECO:0007669"/>
    <property type="project" value="InterPro"/>
</dbReference>
<evidence type="ECO:0000256" key="8">
    <source>
        <dbReference type="ARBA" id="ARBA00023157"/>
    </source>
</evidence>
<dbReference type="InterPro" id="IPR001579">
    <property type="entry name" value="Glyco_hydro_18_chit_AS"/>
</dbReference>
<evidence type="ECO:0000256" key="10">
    <source>
        <dbReference type="ARBA" id="ARBA00023295"/>
    </source>
</evidence>
<dbReference type="SMR" id="Q0IG66"/>
<dbReference type="VEuPathDB" id="VectorBase:AAEL003066"/>
<dbReference type="SMART" id="SM00636">
    <property type="entry name" value="Glyco_18"/>
    <property type="match status" value="1"/>
</dbReference>
<dbReference type="InterPro" id="IPR029070">
    <property type="entry name" value="Chitinase_insertion_sf"/>
</dbReference>
<reference evidence="16" key="2">
    <citation type="journal article" date="2007" name="Science">
        <title>Genome sequence of Aedes aegypti, a major arbovirus vector.</title>
        <authorList>
            <person name="Nene V."/>
            <person name="Wortman J.R."/>
            <person name="Lawson D."/>
            <person name="Haas B."/>
            <person name="Kodira C."/>
            <person name="Tu Z.J."/>
            <person name="Loftus B."/>
            <person name="Xi Z."/>
            <person name="Megy K."/>
            <person name="Grabherr M."/>
            <person name="Ren Q."/>
            <person name="Zdobnov E.M."/>
            <person name="Lobo N.F."/>
            <person name="Campbell K.S."/>
            <person name="Brown S.E."/>
            <person name="Bonaldo M.F."/>
            <person name="Zhu J."/>
            <person name="Sinkins S.P."/>
            <person name="Hogenkamp D.G."/>
            <person name="Amedeo P."/>
            <person name="Arensburger P."/>
            <person name="Atkinson P.W."/>
            <person name="Bidwell S."/>
            <person name="Biedler J."/>
            <person name="Birney E."/>
            <person name="Bruggner R.V."/>
            <person name="Costas J."/>
            <person name="Coy M.R."/>
            <person name="Crabtree J."/>
            <person name="Crawford M."/>
            <person name="Debruyn B."/>
            <person name="Decaprio D."/>
            <person name="Eiglmeier K."/>
            <person name="Eisenstadt E."/>
            <person name="El-Dorry H."/>
            <person name="Gelbart W.M."/>
            <person name="Gomes S.L."/>
            <person name="Hammond M."/>
            <person name="Hannick L.I."/>
            <person name="Hogan J.R."/>
            <person name="Holmes M.H."/>
            <person name="Jaffe D."/>
            <person name="Johnston J.S."/>
            <person name="Kennedy R.C."/>
            <person name="Koo H."/>
            <person name="Kravitz S."/>
            <person name="Kriventseva E.V."/>
            <person name="Kulp D."/>
            <person name="Labutti K."/>
            <person name="Lee E."/>
            <person name="Li S."/>
            <person name="Lovin D.D."/>
            <person name="Mao C."/>
            <person name="Mauceli E."/>
            <person name="Menck C.F."/>
            <person name="Miller J.R."/>
            <person name="Montgomery P."/>
            <person name="Mori A."/>
            <person name="Nascimento A.L."/>
            <person name="Naveira H.F."/>
            <person name="Nusbaum C."/>
            <person name="O'leary S."/>
            <person name="Orvis J."/>
            <person name="Pertea M."/>
            <person name="Quesneville H."/>
            <person name="Reidenbach K.R."/>
            <person name="Rogers Y.H."/>
            <person name="Roth C.W."/>
            <person name="Schneider J.R."/>
            <person name="Schatz M."/>
            <person name="Shumway M."/>
            <person name="Stanke M."/>
            <person name="Stinson E.O."/>
            <person name="Tubio J.M."/>
            <person name="Vanzee J.P."/>
            <person name="Verjovski-Almeida S."/>
            <person name="Werner D."/>
            <person name="White O."/>
            <person name="Wyder S."/>
            <person name="Zeng Q."/>
            <person name="Zhao Q."/>
            <person name="Zhao Y."/>
            <person name="Hill C.A."/>
            <person name="Raikhel A.S."/>
            <person name="Soares M.B."/>
            <person name="Knudson D.L."/>
            <person name="Lee N.H."/>
            <person name="Galagan J."/>
            <person name="Salzberg S.L."/>
            <person name="Paulsen I.T."/>
            <person name="Dimopoulos G."/>
            <person name="Collins F.H."/>
            <person name="Birren B."/>
            <person name="Fraser-Liggett C.M."/>
            <person name="Severson D.W."/>
        </authorList>
    </citation>
    <scope>NUCLEOTIDE SEQUENCE [LARGE SCALE GENOMIC DNA]</scope>
    <source>
        <strain evidence="16">Liverpool</strain>
    </source>
</reference>
<dbReference type="Pfam" id="PF01607">
    <property type="entry name" value="CBM_14"/>
    <property type="match status" value="1"/>
</dbReference>
<dbReference type="OrthoDB" id="73875at2759"/>
<dbReference type="Gene3D" id="2.170.140.10">
    <property type="entry name" value="Chitin binding domain"/>
    <property type="match status" value="1"/>
</dbReference>
<dbReference type="PROSITE" id="PS50940">
    <property type="entry name" value="CHIT_BIND_II"/>
    <property type="match status" value="1"/>
</dbReference>
<feature type="domain" description="GH18" evidence="15">
    <location>
        <begin position="24"/>
        <end position="395"/>
    </location>
</feature>
<organism evidence="16 17">
    <name type="scientific">Aedes aegypti</name>
    <name type="common">Yellowfever mosquito</name>
    <name type="synonym">Culex aegypti</name>
    <dbReference type="NCBI Taxonomy" id="7159"/>
    <lineage>
        <taxon>Eukaryota</taxon>
        <taxon>Metazoa</taxon>
        <taxon>Ecdysozoa</taxon>
        <taxon>Arthropoda</taxon>
        <taxon>Hexapoda</taxon>
        <taxon>Insecta</taxon>
        <taxon>Pterygota</taxon>
        <taxon>Neoptera</taxon>
        <taxon>Endopterygota</taxon>
        <taxon>Diptera</taxon>
        <taxon>Nematocera</taxon>
        <taxon>Culicoidea</taxon>
        <taxon>Culicidae</taxon>
        <taxon>Culicinae</taxon>
        <taxon>Aedini</taxon>
        <taxon>Aedes</taxon>
        <taxon>Stegomyia</taxon>
    </lineage>
</organism>
<evidence type="ECO:0000313" key="16">
    <source>
        <dbReference type="EMBL" id="EAT45691.1"/>
    </source>
</evidence>
<dbReference type="eggNOG" id="KOG2806">
    <property type="taxonomic scope" value="Eukaryota"/>
</dbReference>
<dbReference type="InterPro" id="IPR011583">
    <property type="entry name" value="Chitinase_II/V-like_cat"/>
</dbReference>
<comment type="similarity">
    <text evidence="2">Belongs to the glycosyl hydrolase 18 family. Chitinase class II subfamily.</text>
</comment>
<dbReference type="SUPFAM" id="SSF57625">
    <property type="entry name" value="Invertebrate chitin-binding proteins"/>
    <property type="match status" value="1"/>
</dbReference>
<dbReference type="Gene3D" id="3.10.50.10">
    <property type="match status" value="1"/>
</dbReference>
<dbReference type="GO" id="GO:0006032">
    <property type="term" value="P:chitin catabolic process"/>
    <property type="evidence" value="ECO:0007669"/>
    <property type="project" value="UniProtKB-KW"/>
</dbReference>
<dbReference type="Gene3D" id="3.20.20.80">
    <property type="entry name" value="Glycosidases"/>
    <property type="match status" value="1"/>
</dbReference>
<evidence type="ECO:0000256" key="4">
    <source>
        <dbReference type="ARBA" id="ARBA00022669"/>
    </source>
</evidence>
<dbReference type="AlphaFoldDB" id="Q0IG66"/>
<evidence type="ECO:0000259" key="15">
    <source>
        <dbReference type="PROSITE" id="PS51910"/>
    </source>
</evidence>
<dbReference type="GO" id="GO:0008061">
    <property type="term" value="F:chitin binding"/>
    <property type="evidence" value="ECO:0007669"/>
    <property type="project" value="UniProtKB-KW"/>
</dbReference>
<gene>
    <name evidence="16" type="ORF">AaeL_AAEL003066</name>
</gene>
<name>Q0IG66_AEDAE</name>
<evidence type="ECO:0000256" key="11">
    <source>
        <dbReference type="ARBA" id="ARBA00023326"/>
    </source>
</evidence>
<dbReference type="Proteomes" id="UP000682892">
    <property type="component" value="Chromosome 2"/>
</dbReference>
<keyword evidence="11" id="KW-0624">Polysaccharide degradation</keyword>
<dbReference type="SUPFAM" id="SSF54556">
    <property type="entry name" value="Chitinase insertion domain"/>
    <property type="match status" value="1"/>
</dbReference>
<protein>
    <recommendedName>
        <fullName evidence="3">chitinase</fullName>
        <ecNumber evidence="3">3.2.1.14</ecNumber>
    </recommendedName>
</protein>
<dbReference type="PROSITE" id="PS51910">
    <property type="entry name" value="GH18_2"/>
    <property type="match status" value="1"/>
</dbReference>
<keyword evidence="6 12" id="KW-0378">Hydrolase</keyword>
<evidence type="ECO:0000256" key="9">
    <source>
        <dbReference type="ARBA" id="ARBA00023277"/>
    </source>
</evidence>
<evidence type="ECO:0000256" key="12">
    <source>
        <dbReference type="RuleBase" id="RU000489"/>
    </source>
</evidence>
<dbReference type="PANTHER" id="PTHR11177:SF360">
    <property type="entry name" value="CHITINASE 4-RELATED"/>
    <property type="match status" value="1"/>
</dbReference>
<evidence type="ECO:0000256" key="5">
    <source>
        <dbReference type="ARBA" id="ARBA00022729"/>
    </source>
</evidence>
<feature type="domain" description="Chitin-binding type-2" evidence="14">
    <location>
        <begin position="412"/>
        <end position="466"/>
    </location>
</feature>
<sequence length="469" mass="52374">MNYFVAQLFVILLAFVITNICAEKKIVCYVGTWAVYRPGRGRFDIDHIDPFLCTHLVYAFFGINIDGSIRIIDPYLDLEENWGRGHIKRFNALKSVNPSLKTLAAVGGWNEGSRKFSAVAANPDLRRRFISDSVEFCRIHSFDGIDLDWEYPAQRDGDANIDMVNHAVWLEEIRHEFDRYGLILSAAVASAEFSASVSYIIPRVSAALHFINVMTYDMHGAWEDHCGLNAPLYAGPADITEVQKQMNVNASIHYWLSSGAPKEKLILGIPLYGRSFTLANAANSFVGAPVNGPGTAGPYSREPGVMGYNEFCEKLQTEQWAIHSSAEQFGLYAVQNNQWLGFDDVTTVKYKMDYVLQMELGGAMVWSLESDDFLGVCHRQSNILINTIYSAMNNGLTPPTTAATTSTTGWVPSECTGDGLFPDPDSCKKYYVCSNGHIFEFSCPDGLLFDQQNQICNWPEMVDCENNQI</sequence>
<dbReference type="KEGG" id="aag:5576995"/>
<dbReference type="InterPro" id="IPR017853">
    <property type="entry name" value="GH"/>
</dbReference>
<dbReference type="InterPro" id="IPR050314">
    <property type="entry name" value="Glycosyl_Hydrlase_18"/>
</dbReference>